<evidence type="ECO:0000313" key="4">
    <source>
        <dbReference type="Proteomes" id="UP001320159"/>
    </source>
</evidence>
<dbReference type="InterPro" id="IPR036388">
    <property type="entry name" value="WH-like_DNA-bd_sf"/>
</dbReference>
<dbReference type="PANTHER" id="PTHR36216">
    <property type="entry name" value="TRANSCRIPTIONAL REGULATOR, TRMB"/>
    <property type="match status" value="1"/>
</dbReference>
<evidence type="ECO:0000259" key="2">
    <source>
        <dbReference type="SMART" id="SM00418"/>
    </source>
</evidence>
<accession>A0AAP2RD37</accession>
<dbReference type="SUPFAM" id="SSF46785">
    <property type="entry name" value="Winged helix' DNA-binding domain"/>
    <property type="match status" value="2"/>
</dbReference>
<dbReference type="Pfam" id="PF13412">
    <property type="entry name" value="HTH_24"/>
    <property type="match status" value="2"/>
</dbReference>
<dbReference type="InterPro" id="IPR036390">
    <property type="entry name" value="WH_DNA-bd_sf"/>
</dbReference>
<name>A0AAP2RD37_9EURY</name>
<dbReference type="AlphaFoldDB" id="A0AAP2RD37"/>
<protein>
    <recommendedName>
        <fullName evidence="2">HTH arsR-type domain-containing protein</fullName>
    </recommendedName>
</protein>
<feature type="domain" description="HTH arsR-type" evidence="2">
    <location>
        <begin position="258"/>
        <end position="336"/>
    </location>
</feature>
<keyword evidence="1" id="KW-0472">Membrane</keyword>
<evidence type="ECO:0000256" key="1">
    <source>
        <dbReference type="SAM" id="Phobius"/>
    </source>
</evidence>
<keyword evidence="4" id="KW-1185">Reference proteome</keyword>
<reference evidence="3 4" key="1">
    <citation type="submission" date="2017-11" db="EMBL/GenBank/DDBJ databases">
        <title>Isolation and Characterization of Family Methanocellaceae Species from Potential Methane Hydrate Area Offshore Southwestern Taiwan.</title>
        <authorList>
            <person name="Zhang W.-L."/>
            <person name="Chen W.-C."/>
            <person name="Lai M.-C."/>
            <person name="Chen S.-C."/>
        </authorList>
    </citation>
    <scope>NUCLEOTIDE SEQUENCE [LARGE SCALE GENOMIC DNA]</scope>
    <source>
        <strain evidence="3 4">CWC-04</strain>
    </source>
</reference>
<sequence>MYATKMLPGRNAGVVSLFSFIISLIVIITLFINVFIISASAQNNNSSFVYPDGSMSGTLDYVMDHILRDRSKDSVFVTEEDIKNNPAFQNASEMNMSQIDELLASEYGSQSSSGYIVMPAQLYDDLVDYPNLSDEERSRIDTGGADGTISYVELPLWIKIVFVIDSLKYYIAMFGIPVGFYAIKNLLDNRNRDIIYKFILENPGSTMADISDKTKINLGTVRYHLQKLESERKIAVSKIGKFTRFYKNSSTYTESEKIILSCIRNEKDVRIIKAIIDYPGMSNKELSDKLGLNKSIVFMHMRKLLNNDIIRMEQEGRNKKYYVNPEIKGFLQENMRAEKAIG</sequence>
<dbReference type="Proteomes" id="UP001320159">
    <property type="component" value="Unassembled WGS sequence"/>
</dbReference>
<dbReference type="Gene3D" id="1.10.10.10">
    <property type="entry name" value="Winged helix-like DNA-binding domain superfamily/Winged helix DNA-binding domain"/>
    <property type="match status" value="2"/>
</dbReference>
<proteinExistence type="predicted"/>
<dbReference type="GO" id="GO:0003700">
    <property type="term" value="F:DNA-binding transcription factor activity"/>
    <property type="evidence" value="ECO:0007669"/>
    <property type="project" value="InterPro"/>
</dbReference>
<feature type="transmembrane region" description="Helical" evidence="1">
    <location>
        <begin position="12"/>
        <end position="37"/>
    </location>
</feature>
<dbReference type="CDD" id="cd00090">
    <property type="entry name" value="HTH_ARSR"/>
    <property type="match status" value="2"/>
</dbReference>
<organism evidence="3 4">
    <name type="scientific">Methanooceanicella nereidis</name>
    <dbReference type="NCBI Taxonomy" id="2052831"/>
    <lineage>
        <taxon>Archaea</taxon>
        <taxon>Methanobacteriati</taxon>
        <taxon>Methanobacteriota</taxon>
        <taxon>Stenosarchaea group</taxon>
        <taxon>Methanomicrobia</taxon>
        <taxon>Methanocellales</taxon>
        <taxon>Methanocellaceae</taxon>
        <taxon>Methanooceanicella</taxon>
    </lineage>
</organism>
<dbReference type="PANTHER" id="PTHR36216:SF1">
    <property type="entry name" value="HTH ARSR-TYPE DOMAIN-CONTAINING PROTEIN"/>
    <property type="match status" value="1"/>
</dbReference>
<keyword evidence="1" id="KW-0812">Transmembrane</keyword>
<keyword evidence="1" id="KW-1133">Transmembrane helix</keyword>
<dbReference type="SMART" id="SM00418">
    <property type="entry name" value="HTH_ARSR"/>
    <property type="match status" value="1"/>
</dbReference>
<dbReference type="EMBL" id="PGCK01000001">
    <property type="protein sequence ID" value="MCD1293800.1"/>
    <property type="molecule type" value="Genomic_DNA"/>
</dbReference>
<dbReference type="InterPro" id="IPR001845">
    <property type="entry name" value="HTH_ArsR_DNA-bd_dom"/>
</dbReference>
<comment type="caution">
    <text evidence="3">The sequence shown here is derived from an EMBL/GenBank/DDBJ whole genome shotgun (WGS) entry which is preliminary data.</text>
</comment>
<gene>
    <name evidence="3" type="ORF">CUJ83_02160</name>
</gene>
<dbReference type="InterPro" id="IPR011991">
    <property type="entry name" value="ArsR-like_HTH"/>
</dbReference>
<evidence type="ECO:0000313" key="3">
    <source>
        <dbReference type="EMBL" id="MCD1293800.1"/>
    </source>
</evidence>